<dbReference type="InterPro" id="IPR011009">
    <property type="entry name" value="Kinase-like_dom_sf"/>
</dbReference>
<dbReference type="CDD" id="cd14014">
    <property type="entry name" value="STKc_PknB_like"/>
    <property type="match status" value="1"/>
</dbReference>
<dbReference type="Proteomes" id="UP001216907">
    <property type="component" value="Unassembled WGS sequence"/>
</dbReference>
<dbReference type="InterPro" id="IPR000719">
    <property type="entry name" value="Prot_kinase_dom"/>
</dbReference>
<dbReference type="SUPFAM" id="SSF52540">
    <property type="entry name" value="P-loop containing nucleoside triphosphate hydrolases"/>
    <property type="match status" value="1"/>
</dbReference>
<dbReference type="PROSITE" id="PS00107">
    <property type="entry name" value="PROTEIN_KINASE_ATP"/>
    <property type="match status" value="1"/>
</dbReference>
<evidence type="ECO:0000256" key="7">
    <source>
        <dbReference type="PROSITE-ProRule" id="PRU10141"/>
    </source>
</evidence>
<evidence type="ECO:0000256" key="4">
    <source>
        <dbReference type="ARBA" id="ARBA00022741"/>
    </source>
</evidence>
<dbReference type="InterPro" id="IPR017441">
    <property type="entry name" value="Protein_kinase_ATP_BS"/>
</dbReference>
<reference evidence="10 11" key="1">
    <citation type="submission" date="2023-03" db="EMBL/GenBank/DDBJ databases">
        <title>Paludisphaera mucosa sp. nov. a novel planctomycete from northern fen.</title>
        <authorList>
            <person name="Ivanova A."/>
        </authorList>
    </citation>
    <scope>NUCLEOTIDE SEQUENCE [LARGE SCALE GENOMIC DNA]</scope>
    <source>
        <strain evidence="10 11">Pla2</strain>
    </source>
</reference>
<feature type="region of interest" description="Disordered" evidence="8">
    <location>
        <begin position="113"/>
        <end position="149"/>
    </location>
</feature>
<dbReference type="Pfam" id="PF13191">
    <property type="entry name" value="AAA_16"/>
    <property type="match status" value="1"/>
</dbReference>
<keyword evidence="4 7" id="KW-0547">Nucleotide-binding</keyword>
<dbReference type="Gene3D" id="3.40.50.300">
    <property type="entry name" value="P-loop containing nucleotide triphosphate hydrolases"/>
    <property type="match status" value="1"/>
</dbReference>
<comment type="similarity">
    <text evidence="1">Belongs to the protein kinase superfamily. NEK Ser/Thr protein kinase family. NIMA subfamily.</text>
</comment>
<evidence type="ECO:0000256" key="1">
    <source>
        <dbReference type="ARBA" id="ARBA00010886"/>
    </source>
</evidence>
<protein>
    <recommendedName>
        <fullName evidence="2">non-specific serine/threonine protein kinase</fullName>
        <ecNumber evidence="2">2.7.11.1</ecNumber>
    </recommendedName>
</protein>
<keyword evidence="11" id="KW-1185">Reference proteome</keyword>
<dbReference type="RefSeq" id="WP_277861363.1">
    <property type="nucleotide sequence ID" value="NZ_JARRAG010000002.1"/>
</dbReference>
<evidence type="ECO:0000313" key="11">
    <source>
        <dbReference type="Proteomes" id="UP001216907"/>
    </source>
</evidence>
<evidence type="ECO:0000256" key="6">
    <source>
        <dbReference type="ARBA" id="ARBA00022840"/>
    </source>
</evidence>
<dbReference type="Gene3D" id="3.30.200.20">
    <property type="entry name" value="Phosphorylase Kinase, domain 1"/>
    <property type="match status" value="1"/>
</dbReference>
<keyword evidence="5 10" id="KW-0418">Kinase</keyword>
<accession>A0ABT6FC32</accession>
<feature type="domain" description="Protein kinase" evidence="9">
    <location>
        <begin position="156"/>
        <end position="422"/>
    </location>
</feature>
<evidence type="ECO:0000259" key="9">
    <source>
        <dbReference type="PROSITE" id="PS50011"/>
    </source>
</evidence>
<feature type="binding site" evidence="7">
    <location>
        <position position="185"/>
    </location>
    <ligand>
        <name>ATP</name>
        <dbReference type="ChEBI" id="CHEBI:30616"/>
    </ligand>
</feature>
<dbReference type="InterPro" id="IPR027417">
    <property type="entry name" value="P-loop_NTPase"/>
</dbReference>
<dbReference type="PANTHER" id="PTHR43671:SF13">
    <property type="entry name" value="SERINE_THREONINE-PROTEIN KINASE NEK2"/>
    <property type="match status" value="1"/>
</dbReference>
<dbReference type="SMART" id="SM00220">
    <property type="entry name" value="S_TKc"/>
    <property type="match status" value="1"/>
</dbReference>
<dbReference type="PANTHER" id="PTHR43671">
    <property type="entry name" value="SERINE/THREONINE-PROTEIN KINASE NEK"/>
    <property type="match status" value="1"/>
</dbReference>
<sequence>MSTQDAAETGPSTQTATRLMQDHRELWRRGERLRVETYLERRGRARVAASDLLDLVYGELILREEDGERPSLQEYLDRFPEHRDELRAQFEVHEALRLSRPFSVALSTASGDAADADEWEGPTSVPATPRVDPSSADGGPPASAPRDPRLPVVAGFDVLGLLGSGGMGTVYKAFDRKCRRMVAMKTMNRAGAAALLRFKHEFRSLLDVVHPNLVTLYELIGDGENWFLTMELLDGVDFLTYVREPCPDRFGRIRAAIRRLADGVAALHQAGKLHRDIKPSNVIVTRDGRVVLLDFGLAADQDDEGRHQSSDDRMVGTAAYMAPEQAAALPVSAASDWYSVGVMLFEAVAGRLPFTGGALMMLMDKQRMDPPAPATIAADVPDDLNDLCVDLLRRRPEDRPPADAILRRLGAAGEVAQPGPGLRARVVSPHPSSTGRGVVLVGRDRHRAALQAALDDVRAGRPVAVYLHGSSGAGKTALLQSFLDEQADEEETIVLTGRCYERESVPYKAFDSLVDALARRLGRMGEVELAAVLPRDVGSLARVFPSLRRVEAVARDPRRARETPDLQELRRRAFAALRELLARLGDRGTLIVAVDDLQWGDADSAAMLVEVMRPPDAPVLLFAATYRSEDEAASPLLQALAKAGALGVGVDPAAGLDARSLRVEPLSHDEARALAATLLHGDEAASVARRATLAETVARESQGNPYFIAELVRHVHAGALELDATGGDAEGRLVLDDVLWSRIRRLPAEAREVLEVVATSGRPLRLVDLNACLDDSVDERSALALLRAGRLVRGTGRAETDEVEAYHDRVRETVSARLAPEVARQRHGRLATVLEASGRADPEVLGVHFLAADATEKAASYFAAAADEAADALAFERAAGLYRRAIEIGRAAPDRRGRLFASLGDALANAGRGVEAASAYLTAATDASPDEALERRRRAAMQFLVSGHIDEGLETLHDVLARVGMRLPSTPRRALASLLWRRALLRLRGLHFREVDPSRAPPSALTRIDVCWSAGVGLSVVDTIRGADFQARGLLLSLAAGEPSRIARALAMEAAHAASTGGSNRRRTERLLATAESLARRVEHPYPLGMVTLARGVSAYLEGRWRLAQAQCDEAEAVFRDRCTGVAWERNTADAFSLWGLSHQGETGELTRRWPILLAQAVDRGDLYAAMNLSSYLMSIVRLAADEPARAREELAATNARWSRRGYHVQHNDALWAAVQIELYDGRGPAAWRLLDDAWPALRRSLLLRVQFIRTSMRFLRARAALAAALELRAKDASGACRLLAVAGRDARALEREKMPCPAAYSRMIRASLASFAGRADLAAPLWREAVAAFESVDMNLCAAASRRRLGQSLGGESGDVEIAASESWMRRQLIREPEKAAGMIAPRRN</sequence>
<dbReference type="Gene3D" id="1.10.510.10">
    <property type="entry name" value="Transferase(Phosphotransferase) domain 1"/>
    <property type="match status" value="1"/>
</dbReference>
<name>A0ABT6FC32_9BACT</name>
<evidence type="ECO:0000256" key="8">
    <source>
        <dbReference type="SAM" id="MobiDB-lite"/>
    </source>
</evidence>
<dbReference type="InterPro" id="IPR041664">
    <property type="entry name" value="AAA_16"/>
</dbReference>
<evidence type="ECO:0000256" key="2">
    <source>
        <dbReference type="ARBA" id="ARBA00012513"/>
    </source>
</evidence>
<evidence type="ECO:0000256" key="3">
    <source>
        <dbReference type="ARBA" id="ARBA00022679"/>
    </source>
</evidence>
<comment type="caution">
    <text evidence="10">The sequence shown here is derived from an EMBL/GenBank/DDBJ whole genome shotgun (WGS) entry which is preliminary data.</text>
</comment>
<evidence type="ECO:0000313" key="10">
    <source>
        <dbReference type="EMBL" id="MDG3005014.1"/>
    </source>
</evidence>
<gene>
    <name evidence="10" type="ORF">PZE19_14595</name>
</gene>
<dbReference type="GO" id="GO:0016301">
    <property type="term" value="F:kinase activity"/>
    <property type="evidence" value="ECO:0007669"/>
    <property type="project" value="UniProtKB-KW"/>
</dbReference>
<organism evidence="10 11">
    <name type="scientific">Paludisphaera mucosa</name>
    <dbReference type="NCBI Taxonomy" id="3030827"/>
    <lineage>
        <taxon>Bacteria</taxon>
        <taxon>Pseudomonadati</taxon>
        <taxon>Planctomycetota</taxon>
        <taxon>Planctomycetia</taxon>
        <taxon>Isosphaerales</taxon>
        <taxon>Isosphaeraceae</taxon>
        <taxon>Paludisphaera</taxon>
    </lineage>
</organism>
<dbReference type="InterPro" id="IPR050660">
    <property type="entry name" value="NEK_Ser/Thr_kinase"/>
</dbReference>
<evidence type="ECO:0000256" key="5">
    <source>
        <dbReference type="ARBA" id="ARBA00022777"/>
    </source>
</evidence>
<dbReference type="Pfam" id="PF00069">
    <property type="entry name" value="Pkinase"/>
    <property type="match status" value="1"/>
</dbReference>
<dbReference type="SUPFAM" id="SSF56112">
    <property type="entry name" value="Protein kinase-like (PK-like)"/>
    <property type="match status" value="1"/>
</dbReference>
<keyword evidence="6 7" id="KW-0067">ATP-binding</keyword>
<dbReference type="PROSITE" id="PS50011">
    <property type="entry name" value="PROTEIN_KINASE_DOM"/>
    <property type="match status" value="1"/>
</dbReference>
<proteinExistence type="inferred from homology"/>
<dbReference type="EC" id="2.7.11.1" evidence="2"/>
<keyword evidence="3" id="KW-0808">Transferase</keyword>
<dbReference type="EMBL" id="JARRAG010000002">
    <property type="protein sequence ID" value="MDG3005014.1"/>
    <property type="molecule type" value="Genomic_DNA"/>
</dbReference>